<feature type="domain" description="RAMA" evidence="1">
    <location>
        <begin position="4"/>
        <end position="104"/>
    </location>
</feature>
<evidence type="ECO:0000313" key="3">
    <source>
        <dbReference type="Proteomes" id="UP001596523"/>
    </source>
</evidence>
<gene>
    <name evidence="2" type="ORF">ACFQVC_21620</name>
</gene>
<name>A0ABW2JN32_9ACTN</name>
<dbReference type="InterPro" id="IPR040843">
    <property type="entry name" value="RAMA"/>
</dbReference>
<accession>A0ABW2JN32</accession>
<dbReference type="Pfam" id="PF18755">
    <property type="entry name" value="RAMA"/>
    <property type="match status" value="1"/>
</dbReference>
<protein>
    <recommendedName>
        <fullName evidence="1">RAMA domain-containing protein</fullName>
    </recommendedName>
</protein>
<evidence type="ECO:0000259" key="1">
    <source>
        <dbReference type="Pfam" id="PF18755"/>
    </source>
</evidence>
<sequence length="113" mass="12532">MKITDTERSLTLADLISSGRLKPGPLTASYLKKRYTAELRQDGSIQFNGATYTSASGAAVAVKHLARGTSPQQVKITDRGWGFWHARDHVDQDDVTLLKIRHRHACQLDASKK</sequence>
<organism evidence="2 3">
    <name type="scientific">Streptomyces monticola</name>
    <dbReference type="NCBI Taxonomy" id="2666263"/>
    <lineage>
        <taxon>Bacteria</taxon>
        <taxon>Bacillati</taxon>
        <taxon>Actinomycetota</taxon>
        <taxon>Actinomycetes</taxon>
        <taxon>Kitasatosporales</taxon>
        <taxon>Streptomycetaceae</taxon>
        <taxon>Streptomyces</taxon>
    </lineage>
</organism>
<evidence type="ECO:0000313" key="2">
    <source>
        <dbReference type="EMBL" id="MFC7306818.1"/>
    </source>
</evidence>
<dbReference type="EMBL" id="JBHTCF010000009">
    <property type="protein sequence ID" value="MFC7306818.1"/>
    <property type="molecule type" value="Genomic_DNA"/>
</dbReference>
<proteinExistence type="predicted"/>
<keyword evidence="3" id="KW-1185">Reference proteome</keyword>
<dbReference type="RefSeq" id="WP_381832591.1">
    <property type="nucleotide sequence ID" value="NZ_JBHTCF010000009.1"/>
</dbReference>
<dbReference type="Proteomes" id="UP001596523">
    <property type="component" value="Unassembled WGS sequence"/>
</dbReference>
<comment type="caution">
    <text evidence="2">The sequence shown here is derived from an EMBL/GenBank/DDBJ whole genome shotgun (WGS) entry which is preliminary data.</text>
</comment>
<reference evidence="3" key="1">
    <citation type="journal article" date="2019" name="Int. J. Syst. Evol. Microbiol.">
        <title>The Global Catalogue of Microorganisms (GCM) 10K type strain sequencing project: providing services to taxonomists for standard genome sequencing and annotation.</title>
        <authorList>
            <consortium name="The Broad Institute Genomics Platform"/>
            <consortium name="The Broad Institute Genome Sequencing Center for Infectious Disease"/>
            <person name="Wu L."/>
            <person name="Ma J."/>
        </authorList>
    </citation>
    <scope>NUCLEOTIDE SEQUENCE [LARGE SCALE GENOMIC DNA]</scope>
    <source>
        <strain evidence="3">SYNS20</strain>
    </source>
</reference>